<evidence type="ECO:0000256" key="3">
    <source>
        <dbReference type="ARBA" id="ARBA00012953"/>
    </source>
</evidence>
<dbReference type="GO" id="GO:0000287">
    <property type="term" value="F:magnesium ion binding"/>
    <property type="evidence" value="ECO:0007669"/>
    <property type="project" value="InterPro"/>
</dbReference>
<dbReference type="RefSeq" id="WP_130020705.1">
    <property type="nucleotide sequence ID" value="NZ_SEWF01000011.1"/>
</dbReference>
<proteinExistence type="inferred from homology"/>
<evidence type="ECO:0000256" key="1">
    <source>
        <dbReference type="ARBA" id="ARBA00001946"/>
    </source>
</evidence>
<evidence type="ECO:0000256" key="4">
    <source>
        <dbReference type="ARBA" id="ARBA00021948"/>
    </source>
</evidence>
<comment type="caution">
    <text evidence="8">The sequence shown here is derived from an EMBL/GenBank/DDBJ whole genome shotgun (WGS) entry which is preliminary data.</text>
</comment>
<dbReference type="Gene3D" id="3.90.1560.10">
    <property type="entry name" value="ComB-like"/>
    <property type="match status" value="1"/>
</dbReference>
<name>A0A4Q5M1A5_9BACT</name>
<dbReference type="OrthoDB" id="4913at2"/>
<sequence>MKNIDVCLTPDLLHLHSIDNSIVIIADIFRATSCMITGFAYGVKSIIPVETVEECKKLQEMGYIAAAERNARKVEGFELDNSPFSYMSESLIGEKIAMTTTNGTYSIAKAKASAVKVLAGAFLNLNAIVNYLKTQPYDVLVLCAGWKGRVNIEDTLFAGALIEALEDEYFVPEDSAIMSLRLYKQAKDDLIGYLANSSHIRRLQNLGIHKDIAYCLQKDLYDVVPILRGNELVNL</sequence>
<accession>A0A4Q5M1A5</accession>
<dbReference type="EMBL" id="SEWF01000011">
    <property type="protein sequence ID" value="RYU95825.1"/>
    <property type="molecule type" value="Genomic_DNA"/>
</dbReference>
<dbReference type="PANTHER" id="PTHR37311">
    <property type="entry name" value="2-PHOSPHOSULFOLACTATE PHOSPHATASE-RELATED"/>
    <property type="match status" value="1"/>
</dbReference>
<reference evidence="8 9" key="1">
    <citation type="submission" date="2019-02" db="EMBL/GenBank/DDBJ databases">
        <title>Bacterial novel species Emticicia sp. 17J42-9 isolated from soil.</title>
        <authorList>
            <person name="Jung H.-Y."/>
        </authorList>
    </citation>
    <scope>NUCLEOTIDE SEQUENCE [LARGE SCALE GENOMIC DNA]</scope>
    <source>
        <strain evidence="8 9">17J42-9</strain>
    </source>
</reference>
<keyword evidence="5" id="KW-0378">Hydrolase</keyword>
<dbReference type="AlphaFoldDB" id="A0A4Q5M1A5"/>
<dbReference type="InterPro" id="IPR036702">
    <property type="entry name" value="ComB-like_sf"/>
</dbReference>
<dbReference type="GO" id="GO:0050545">
    <property type="term" value="F:sulfopyruvate decarboxylase activity"/>
    <property type="evidence" value="ECO:0007669"/>
    <property type="project" value="TreeGrafter"/>
</dbReference>
<evidence type="ECO:0000313" key="8">
    <source>
        <dbReference type="EMBL" id="RYU95825.1"/>
    </source>
</evidence>
<protein>
    <recommendedName>
        <fullName evidence="4">Probable 2-phosphosulfolactate phosphatase</fullName>
        <ecNumber evidence="3">3.1.3.71</ecNumber>
    </recommendedName>
</protein>
<evidence type="ECO:0000256" key="7">
    <source>
        <dbReference type="ARBA" id="ARBA00033711"/>
    </source>
</evidence>
<comment type="cofactor">
    <cofactor evidence="1">
        <name>Mg(2+)</name>
        <dbReference type="ChEBI" id="CHEBI:18420"/>
    </cofactor>
</comment>
<keyword evidence="6" id="KW-0460">Magnesium</keyword>
<dbReference type="InterPro" id="IPR005238">
    <property type="entry name" value="ComB-like"/>
</dbReference>
<dbReference type="SUPFAM" id="SSF142823">
    <property type="entry name" value="ComB-like"/>
    <property type="match status" value="1"/>
</dbReference>
<evidence type="ECO:0000313" key="9">
    <source>
        <dbReference type="Proteomes" id="UP000293162"/>
    </source>
</evidence>
<organism evidence="8 9">
    <name type="scientific">Emticicia agri</name>
    <dbReference type="NCBI Taxonomy" id="2492393"/>
    <lineage>
        <taxon>Bacteria</taxon>
        <taxon>Pseudomonadati</taxon>
        <taxon>Bacteroidota</taxon>
        <taxon>Cytophagia</taxon>
        <taxon>Cytophagales</taxon>
        <taxon>Leadbetterellaceae</taxon>
        <taxon>Emticicia</taxon>
    </lineage>
</organism>
<evidence type="ECO:0000256" key="6">
    <source>
        <dbReference type="ARBA" id="ARBA00022842"/>
    </source>
</evidence>
<comment type="catalytic activity">
    <reaction evidence="7">
        <text>(2R)-O-phospho-3-sulfolactate + H2O = (2R)-3-sulfolactate + phosphate</text>
        <dbReference type="Rhea" id="RHEA:23416"/>
        <dbReference type="ChEBI" id="CHEBI:15377"/>
        <dbReference type="ChEBI" id="CHEBI:15597"/>
        <dbReference type="ChEBI" id="CHEBI:43474"/>
        <dbReference type="ChEBI" id="CHEBI:58738"/>
        <dbReference type="EC" id="3.1.3.71"/>
    </reaction>
</comment>
<comment type="similarity">
    <text evidence="2">Belongs to the ComB family.</text>
</comment>
<keyword evidence="9" id="KW-1185">Reference proteome</keyword>
<gene>
    <name evidence="8" type="ORF">EWM59_09355</name>
</gene>
<dbReference type="Pfam" id="PF04029">
    <property type="entry name" value="2-ph_phosp"/>
    <property type="match status" value="1"/>
</dbReference>
<evidence type="ECO:0000256" key="2">
    <source>
        <dbReference type="ARBA" id="ARBA00009997"/>
    </source>
</evidence>
<dbReference type="PANTHER" id="PTHR37311:SF1">
    <property type="entry name" value="2-PHOSPHOSULFOLACTATE PHOSPHATASE-RELATED"/>
    <property type="match status" value="1"/>
</dbReference>
<dbReference type="GO" id="GO:0050532">
    <property type="term" value="F:2-phosphosulfolactate phosphatase activity"/>
    <property type="evidence" value="ECO:0007669"/>
    <property type="project" value="UniProtKB-EC"/>
</dbReference>
<dbReference type="Proteomes" id="UP000293162">
    <property type="component" value="Unassembled WGS sequence"/>
</dbReference>
<evidence type="ECO:0000256" key="5">
    <source>
        <dbReference type="ARBA" id="ARBA00022801"/>
    </source>
</evidence>
<dbReference type="EC" id="3.1.3.71" evidence="3"/>